<dbReference type="GO" id="GO:0030313">
    <property type="term" value="C:cell envelope"/>
    <property type="evidence" value="ECO:0007669"/>
    <property type="project" value="UniProtKB-SubCell"/>
</dbReference>
<dbReference type="Gene3D" id="3.40.50.2300">
    <property type="match status" value="2"/>
</dbReference>
<dbReference type="SUPFAM" id="SSF53822">
    <property type="entry name" value="Periplasmic binding protein-like I"/>
    <property type="match status" value="1"/>
</dbReference>
<dbReference type="GO" id="GO:0030246">
    <property type="term" value="F:carbohydrate binding"/>
    <property type="evidence" value="ECO:0007669"/>
    <property type="project" value="UniProtKB-ARBA"/>
</dbReference>
<reference evidence="7" key="2">
    <citation type="submission" date="2021-04" db="EMBL/GenBank/DDBJ databases">
        <authorList>
            <person name="Gilroy R."/>
        </authorList>
    </citation>
    <scope>NUCLEOTIDE SEQUENCE</scope>
    <source>
        <strain evidence="7">ChiSjej1B19-8411</strain>
    </source>
</reference>
<sequence>MKKKIAWFLAVVLAIGSLVGCGGGQNSTESETEETQGADVTDAAAGETTNTSEETGDTAEETTDAAEKTADGAEGWPAYEDTIYIGVSIRSLTNPYHVNVSEGAKLLASDLTEAGYNVEVTVMECNGSDDQQINDIKGLIAKGGQNTVLYVDPNNSSLARSIADICEEAGVYWGAVWNKEAEDNIMDYPHWVTFTSPDDVATGYDTGTALCEVLGGEGKIAVEGGLEANTSSINRIKGLEKALEEYPNIEVVDTQYCDWDMTKALETTETWLSKYPDLDGIWCADDTMALGTVQALQNAGKNGEIYVTGDAGTVDAMDAIEAGDMFATWDVGGYNQGYYTTAYGVAALLGVIDTESMSLEERQFLTAGQLVTADNLEEMRNQNPDFDYLDLAAYNVGPME</sequence>
<evidence type="ECO:0000256" key="4">
    <source>
        <dbReference type="SAM" id="MobiDB-lite"/>
    </source>
</evidence>
<dbReference type="AlphaFoldDB" id="A0A9D2B268"/>
<dbReference type="Pfam" id="PF13407">
    <property type="entry name" value="Peripla_BP_4"/>
    <property type="match status" value="1"/>
</dbReference>
<dbReference type="PANTHER" id="PTHR46847:SF1">
    <property type="entry name" value="D-ALLOSE-BINDING PERIPLASMIC PROTEIN-RELATED"/>
    <property type="match status" value="1"/>
</dbReference>
<comment type="subcellular location">
    <subcellularLocation>
        <location evidence="1">Cell envelope</location>
    </subcellularLocation>
</comment>
<feature type="compositionally biased region" description="Acidic residues" evidence="4">
    <location>
        <begin position="54"/>
        <end position="64"/>
    </location>
</feature>
<dbReference type="EMBL" id="DXEX01000045">
    <property type="protein sequence ID" value="HIX58418.1"/>
    <property type="molecule type" value="Genomic_DNA"/>
</dbReference>
<proteinExistence type="inferred from homology"/>
<gene>
    <name evidence="7" type="ORF">IAA45_01705</name>
</gene>
<dbReference type="PROSITE" id="PS51257">
    <property type="entry name" value="PROKAR_LIPOPROTEIN"/>
    <property type="match status" value="1"/>
</dbReference>
<dbReference type="InterPro" id="IPR028082">
    <property type="entry name" value="Peripla_BP_I"/>
</dbReference>
<reference evidence="7" key="1">
    <citation type="journal article" date="2021" name="PeerJ">
        <title>Extensive microbial diversity within the chicken gut microbiome revealed by metagenomics and culture.</title>
        <authorList>
            <person name="Gilroy R."/>
            <person name="Ravi A."/>
            <person name="Getino M."/>
            <person name="Pursley I."/>
            <person name="Horton D.L."/>
            <person name="Alikhan N.F."/>
            <person name="Baker D."/>
            <person name="Gharbi K."/>
            <person name="Hall N."/>
            <person name="Watson M."/>
            <person name="Adriaenssens E.M."/>
            <person name="Foster-Nyarko E."/>
            <person name="Jarju S."/>
            <person name="Secka A."/>
            <person name="Antonio M."/>
            <person name="Oren A."/>
            <person name="Chaudhuri R.R."/>
            <person name="La Ragione R."/>
            <person name="Hildebrand F."/>
            <person name="Pallen M.J."/>
        </authorList>
    </citation>
    <scope>NUCLEOTIDE SEQUENCE</scope>
    <source>
        <strain evidence="7">ChiSjej1B19-8411</strain>
    </source>
</reference>
<feature type="signal peptide" evidence="5">
    <location>
        <begin position="1"/>
        <end position="20"/>
    </location>
</feature>
<evidence type="ECO:0000256" key="3">
    <source>
        <dbReference type="ARBA" id="ARBA00022729"/>
    </source>
</evidence>
<evidence type="ECO:0000256" key="2">
    <source>
        <dbReference type="ARBA" id="ARBA00007639"/>
    </source>
</evidence>
<feature type="region of interest" description="Disordered" evidence="4">
    <location>
        <begin position="23"/>
        <end position="73"/>
    </location>
</feature>
<evidence type="ECO:0000256" key="1">
    <source>
        <dbReference type="ARBA" id="ARBA00004196"/>
    </source>
</evidence>
<dbReference type="CDD" id="cd01536">
    <property type="entry name" value="PBP1_ABC_sugar_binding-like"/>
    <property type="match status" value="1"/>
</dbReference>
<protein>
    <submittedName>
        <fullName evidence="7">Sugar ABC transporter substrate-binding protein</fullName>
    </submittedName>
</protein>
<comment type="caution">
    <text evidence="7">The sequence shown here is derived from an EMBL/GenBank/DDBJ whole genome shotgun (WGS) entry which is preliminary data.</text>
</comment>
<organism evidence="7 8">
    <name type="scientific">Candidatus Blautia gallistercoris</name>
    <dbReference type="NCBI Taxonomy" id="2838490"/>
    <lineage>
        <taxon>Bacteria</taxon>
        <taxon>Bacillati</taxon>
        <taxon>Bacillota</taxon>
        <taxon>Clostridia</taxon>
        <taxon>Lachnospirales</taxon>
        <taxon>Lachnospiraceae</taxon>
        <taxon>Blautia</taxon>
    </lineage>
</organism>
<dbReference type="InterPro" id="IPR025997">
    <property type="entry name" value="SBP_2_dom"/>
</dbReference>
<evidence type="ECO:0000256" key="5">
    <source>
        <dbReference type="SAM" id="SignalP"/>
    </source>
</evidence>
<evidence type="ECO:0000259" key="6">
    <source>
        <dbReference type="Pfam" id="PF13407"/>
    </source>
</evidence>
<dbReference type="PANTHER" id="PTHR46847">
    <property type="entry name" value="D-ALLOSE-BINDING PERIPLASMIC PROTEIN-RELATED"/>
    <property type="match status" value="1"/>
</dbReference>
<name>A0A9D2B268_9FIRM</name>
<accession>A0A9D2B268</accession>
<evidence type="ECO:0000313" key="7">
    <source>
        <dbReference type="EMBL" id="HIX58418.1"/>
    </source>
</evidence>
<comment type="similarity">
    <text evidence="2">Belongs to the bacterial solute-binding protein 2 family.</text>
</comment>
<feature type="domain" description="Periplasmic binding protein" evidence="6">
    <location>
        <begin position="85"/>
        <end position="349"/>
    </location>
</feature>
<evidence type="ECO:0000313" key="8">
    <source>
        <dbReference type="Proteomes" id="UP000886817"/>
    </source>
</evidence>
<dbReference type="Proteomes" id="UP000886817">
    <property type="component" value="Unassembled WGS sequence"/>
</dbReference>
<feature type="chain" id="PRO_5039171238" evidence="5">
    <location>
        <begin position="21"/>
        <end position="400"/>
    </location>
</feature>
<keyword evidence="3 5" id="KW-0732">Signal</keyword>